<dbReference type="InterPro" id="IPR038538">
    <property type="entry name" value="MTERF_sf"/>
</dbReference>
<reference evidence="4" key="1">
    <citation type="journal article" date="2023" name="Nat. Commun.">
        <title>Diploid and tetraploid genomes of Acorus and the evolution of monocots.</title>
        <authorList>
            <person name="Ma L."/>
            <person name="Liu K.W."/>
            <person name="Li Z."/>
            <person name="Hsiao Y.Y."/>
            <person name="Qi Y."/>
            <person name="Fu T."/>
            <person name="Tang G.D."/>
            <person name="Zhang D."/>
            <person name="Sun W.H."/>
            <person name="Liu D.K."/>
            <person name="Li Y."/>
            <person name="Chen G.Z."/>
            <person name="Liu X.D."/>
            <person name="Liao X.Y."/>
            <person name="Jiang Y.T."/>
            <person name="Yu X."/>
            <person name="Hao Y."/>
            <person name="Huang J."/>
            <person name="Zhao X.W."/>
            <person name="Ke S."/>
            <person name="Chen Y.Y."/>
            <person name="Wu W.L."/>
            <person name="Hsu J.L."/>
            <person name="Lin Y.F."/>
            <person name="Huang M.D."/>
            <person name="Li C.Y."/>
            <person name="Huang L."/>
            <person name="Wang Z.W."/>
            <person name="Zhao X."/>
            <person name="Zhong W.Y."/>
            <person name="Peng D.H."/>
            <person name="Ahmad S."/>
            <person name="Lan S."/>
            <person name="Zhang J.S."/>
            <person name="Tsai W.C."/>
            <person name="Van de Peer Y."/>
            <person name="Liu Z.J."/>
        </authorList>
    </citation>
    <scope>NUCLEOTIDE SEQUENCE</scope>
    <source>
        <strain evidence="4">CP</strain>
    </source>
</reference>
<proteinExistence type="inferred from homology"/>
<comment type="caution">
    <text evidence="4">The sequence shown here is derived from an EMBL/GenBank/DDBJ whole genome shotgun (WGS) entry which is preliminary data.</text>
</comment>
<dbReference type="PANTHER" id="PTHR13068">
    <property type="entry name" value="CGI-12 PROTEIN-RELATED"/>
    <property type="match status" value="1"/>
</dbReference>
<dbReference type="GO" id="GO:0006353">
    <property type="term" value="P:DNA-templated transcription termination"/>
    <property type="evidence" value="ECO:0007669"/>
    <property type="project" value="UniProtKB-KW"/>
</dbReference>
<organism evidence="4 5">
    <name type="scientific">Acorus calamus</name>
    <name type="common">Sweet flag</name>
    <dbReference type="NCBI Taxonomy" id="4465"/>
    <lineage>
        <taxon>Eukaryota</taxon>
        <taxon>Viridiplantae</taxon>
        <taxon>Streptophyta</taxon>
        <taxon>Embryophyta</taxon>
        <taxon>Tracheophyta</taxon>
        <taxon>Spermatophyta</taxon>
        <taxon>Magnoliopsida</taxon>
        <taxon>Liliopsida</taxon>
        <taxon>Acoraceae</taxon>
        <taxon>Acorus</taxon>
    </lineage>
</organism>
<keyword evidence="3" id="KW-0809">Transit peptide</keyword>
<gene>
    <name evidence="4" type="ORF">QJS10_CPB04g00426</name>
</gene>
<accession>A0AAV9F266</accession>
<evidence type="ECO:0000256" key="1">
    <source>
        <dbReference type="ARBA" id="ARBA00007692"/>
    </source>
</evidence>
<evidence type="ECO:0000313" key="5">
    <source>
        <dbReference type="Proteomes" id="UP001180020"/>
    </source>
</evidence>
<keyword evidence="5" id="KW-1185">Reference proteome</keyword>
<dbReference type="PANTHER" id="PTHR13068:SF236">
    <property type="entry name" value="OS02G0749800 PROTEIN"/>
    <property type="match status" value="1"/>
</dbReference>
<dbReference type="InterPro" id="IPR003690">
    <property type="entry name" value="MTERF"/>
</dbReference>
<dbReference type="AlphaFoldDB" id="A0AAV9F266"/>
<dbReference type="FunFam" id="1.25.70.10:FF:000001">
    <property type="entry name" value="Mitochondrial transcription termination factor-like"/>
    <property type="match status" value="1"/>
</dbReference>
<dbReference type="Proteomes" id="UP001180020">
    <property type="component" value="Unassembled WGS sequence"/>
</dbReference>
<reference evidence="4" key="2">
    <citation type="submission" date="2023-06" db="EMBL/GenBank/DDBJ databases">
        <authorList>
            <person name="Ma L."/>
            <person name="Liu K.-W."/>
            <person name="Li Z."/>
            <person name="Hsiao Y.-Y."/>
            <person name="Qi Y."/>
            <person name="Fu T."/>
            <person name="Tang G."/>
            <person name="Zhang D."/>
            <person name="Sun W.-H."/>
            <person name="Liu D.-K."/>
            <person name="Li Y."/>
            <person name="Chen G.-Z."/>
            <person name="Liu X.-D."/>
            <person name="Liao X.-Y."/>
            <person name="Jiang Y.-T."/>
            <person name="Yu X."/>
            <person name="Hao Y."/>
            <person name="Huang J."/>
            <person name="Zhao X.-W."/>
            <person name="Ke S."/>
            <person name="Chen Y.-Y."/>
            <person name="Wu W.-L."/>
            <person name="Hsu J.-L."/>
            <person name="Lin Y.-F."/>
            <person name="Huang M.-D."/>
            <person name="Li C.-Y."/>
            <person name="Huang L."/>
            <person name="Wang Z.-W."/>
            <person name="Zhao X."/>
            <person name="Zhong W.-Y."/>
            <person name="Peng D.-H."/>
            <person name="Ahmad S."/>
            <person name="Lan S."/>
            <person name="Zhang J.-S."/>
            <person name="Tsai W.-C."/>
            <person name="Van De Peer Y."/>
            <person name="Liu Z.-J."/>
        </authorList>
    </citation>
    <scope>NUCLEOTIDE SEQUENCE</scope>
    <source>
        <strain evidence="4">CP</strain>
        <tissue evidence="4">Leaves</tissue>
    </source>
</reference>
<sequence>MFRLLRENLLRVRINGGGSSSPASKTSLLCFFHENPSLKSITHSSESTPTDPKSSLTVSYLISSCGLSPEAAIKASKWVTLKNTKNADLVLDCLRNHGFESTHIAKVIGRRPDLLKLHPERTLRPKMDFLMRSHSVTRSLENQIIPCFGFLDDLVGTQENVIAAINRSAYIMCSSRQKRLVPNASMFCMVDPDRFRTSVVAVHGMGFNPLSTRFVEAVRAILISKSGWDEKYELCRSLGWSDVDFMSAFRMCPQFKLSSEKKIKRVFEFFVGELGWEPPSLSRCPVLISLNLEKRVIPRCLVLEVLLSKGLIEKDMKWSTALKITEKQFLDRFVSKNEEEAAELMRAYNGMTKSE</sequence>
<evidence type="ECO:0000256" key="3">
    <source>
        <dbReference type="ARBA" id="ARBA00022946"/>
    </source>
</evidence>
<dbReference type="SMART" id="SM00733">
    <property type="entry name" value="Mterf"/>
    <property type="match status" value="5"/>
</dbReference>
<dbReference type="GO" id="GO:0003676">
    <property type="term" value="F:nucleic acid binding"/>
    <property type="evidence" value="ECO:0007669"/>
    <property type="project" value="InterPro"/>
</dbReference>
<name>A0AAV9F266_ACOCL</name>
<evidence type="ECO:0000313" key="4">
    <source>
        <dbReference type="EMBL" id="KAK1318667.1"/>
    </source>
</evidence>
<comment type="similarity">
    <text evidence="1">Belongs to the mTERF family.</text>
</comment>
<keyword evidence="2" id="KW-0805">Transcription regulation</keyword>
<dbReference type="Pfam" id="PF02536">
    <property type="entry name" value="mTERF"/>
    <property type="match status" value="1"/>
</dbReference>
<evidence type="ECO:0000256" key="2">
    <source>
        <dbReference type="ARBA" id="ARBA00022472"/>
    </source>
</evidence>
<dbReference type="EMBL" id="JAUJYO010000004">
    <property type="protein sequence ID" value="KAK1318667.1"/>
    <property type="molecule type" value="Genomic_DNA"/>
</dbReference>
<protein>
    <submittedName>
        <fullName evidence="4">Uncharacterized protein</fullName>
    </submittedName>
</protein>
<dbReference type="Gene3D" id="1.25.70.10">
    <property type="entry name" value="Transcription termination factor 3, mitochondrial"/>
    <property type="match status" value="1"/>
</dbReference>
<keyword evidence="2" id="KW-0804">Transcription</keyword>
<keyword evidence="2" id="KW-0806">Transcription termination</keyword>